<sequence>MDGDAYLCLEEWASRAQGSPQALLGRDNNRDRPARMATGPVPVVVIGSSWLLGKQTWATMINFRTPGRCASSD</sequence>
<organism evidence="2 3">
    <name type="scientific">Plakobranchus ocellatus</name>
    <dbReference type="NCBI Taxonomy" id="259542"/>
    <lineage>
        <taxon>Eukaryota</taxon>
        <taxon>Metazoa</taxon>
        <taxon>Spiralia</taxon>
        <taxon>Lophotrochozoa</taxon>
        <taxon>Mollusca</taxon>
        <taxon>Gastropoda</taxon>
        <taxon>Heterobranchia</taxon>
        <taxon>Euthyneura</taxon>
        <taxon>Panpulmonata</taxon>
        <taxon>Sacoglossa</taxon>
        <taxon>Placobranchoidea</taxon>
        <taxon>Plakobranchidae</taxon>
        <taxon>Plakobranchus</taxon>
    </lineage>
</organism>
<comment type="caution">
    <text evidence="2">The sequence shown here is derived from an EMBL/GenBank/DDBJ whole genome shotgun (WGS) entry which is preliminary data.</text>
</comment>
<gene>
    <name evidence="2" type="ORF">PoB_004802800</name>
</gene>
<evidence type="ECO:0000313" key="2">
    <source>
        <dbReference type="EMBL" id="GFO21523.1"/>
    </source>
</evidence>
<proteinExistence type="predicted"/>
<evidence type="ECO:0000313" key="3">
    <source>
        <dbReference type="Proteomes" id="UP000735302"/>
    </source>
</evidence>
<dbReference type="EMBL" id="BLXT01005260">
    <property type="protein sequence ID" value="GFO21523.1"/>
    <property type="molecule type" value="Genomic_DNA"/>
</dbReference>
<evidence type="ECO:0000256" key="1">
    <source>
        <dbReference type="SAM" id="MobiDB-lite"/>
    </source>
</evidence>
<dbReference type="Proteomes" id="UP000735302">
    <property type="component" value="Unassembled WGS sequence"/>
</dbReference>
<feature type="region of interest" description="Disordered" evidence="1">
    <location>
        <begin position="16"/>
        <end position="36"/>
    </location>
</feature>
<protein>
    <submittedName>
        <fullName evidence="2">Uncharacterized protein</fullName>
    </submittedName>
</protein>
<keyword evidence="3" id="KW-1185">Reference proteome</keyword>
<dbReference type="AlphaFoldDB" id="A0AAV4BRR6"/>
<name>A0AAV4BRR6_9GAST</name>
<accession>A0AAV4BRR6</accession>
<reference evidence="2 3" key="1">
    <citation type="journal article" date="2021" name="Elife">
        <title>Chloroplast acquisition without the gene transfer in kleptoplastic sea slugs, Plakobranchus ocellatus.</title>
        <authorList>
            <person name="Maeda T."/>
            <person name="Takahashi S."/>
            <person name="Yoshida T."/>
            <person name="Shimamura S."/>
            <person name="Takaki Y."/>
            <person name="Nagai Y."/>
            <person name="Toyoda A."/>
            <person name="Suzuki Y."/>
            <person name="Arimoto A."/>
            <person name="Ishii H."/>
            <person name="Satoh N."/>
            <person name="Nishiyama T."/>
            <person name="Hasebe M."/>
            <person name="Maruyama T."/>
            <person name="Minagawa J."/>
            <person name="Obokata J."/>
            <person name="Shigenobu S."/>
        </authorList>
    </citation>
    <scope>NUCLEOTIDE SEQUENCE [LARGE SCALE GENOMIC DNA]</scope>
</reference>